<dbReference type="EMBL" id="CP003349">
    <property type="protein sequence ID" value="AFD06023.1"/>
    <property type="molecule type" value="Genomic_DNA"/>
</dbReference>
<name>H8KV23_SOLCM</name>
<dbReference type="OrthoDB" id="1032668at2"/>
<dbReference type="HOGENOM" id="CLU_1389408_0_0_10"/>
<keyword evidence="2" id="KW-1185">Reference proteome</keyword>
<evidence type="ECO:0000313" key="2">
    <source>
        <dbReference type="Proteomes" id="UP000007590"/>
    </source>
</evidence>
<gene>
    <name evidence="1" type="ordered locus">Solca_0908</name>
</gene>
<dbReference type="AlphaFoldDB" id="H8KV23"/>
<organism evidence="1 2">
    <name type="scientific">Solitalea canadensis (strain ATCC 29591 / DSM 3403 / JCM 21819 / LMG 8368 / NBRC 15130 / NCIMB 12057 / USAM 9D)</name>
    <name type="common">Flexibacter canadensis</name>
    <dbReference type="NCBI Taxonomy" id="929556"/>
    <lineage>
        <taxon>Bacteria</taxon>
        <taxon>Pseudomonadati</taxon>
        <taxon>Bacteroidota</taxon>
        <taxon>Sphingobacteriia</taxon>
        <taxon>Sphingobacteriales</taxon>
        <taxon>Sphingobacteriaceae</taxon>
        <taxon>Solitalea</taxon>
    </lineage>
</organism>
<reference evidence="1" key="1">
    <citation type="submission" date="2012-02" db="EMBL/GenBank/DDBJ databases">
        <title>The complete genome of Solitalea canadensis DSM 3403.</title>
        <authorList>
            <consortium name="US DOE Joint Genome Institute (JGI-PGF)"/>
            <person name="Lucas S."/>
            <person name="Copeland A."/>
            <person name="Lapidus A."/>
            <person name="Glavina del Rio T."/>
            <person name="Dalin E."/>
            <person name="Tice H."/>
            <person name="Bruce D."/>
            <person name="Goodwin L."/>
            <person name="Pitluck S."/>
            <person name="Peters L."/>
            <person name="Ovchinnikova G."/>
            <person name="Lu M."/>
            <person name="Kyrpides N."/>
            <person name="Mavromatis K."/>
            <person name="Ivanova N."/>
            <person name="Brettin T."/>
            <person name="Detter J.C."/>
            <person name="Han C."/>
            <person name="Larimer F."/>
            <person name="Land M."/>
            <person name="Hauser L."/>
            <person name="Markowitz V."/>
            <person name="Cheng J.-F."/>
            <person name="Hugenholtz P."/>
            <person name="Woyke T."/>
            <person name="Wu D."/>
            <person name="Spring S."/>
            <person name="Schroeder M."/>
            <person name="Kopitz M."/>
            <person name="Brambilla E."/>
            <person name="Klenk H.-P."/>
            <person name="Eisen J.A."/>
        </authorList>
    </citation>
    <scope>NUCLEOTIDE SEQUENCE</scope>
    <source>
        <strain evidence="1">DSM 3403</strain>
    </source>
</reference>
<dbReference type="KEGG" id="scn:Solca_0908"/>
<dbReference type="Proteomes" id="UP000007590">
    <property type="component" value="Chromosome"/>
</dbReference>
<accession>H8KV23</accession>
<protein>
    <submittedName>
        <fullName evidence="1">Uncharacterized protein</fullName>
    </submittedName>
</protein>
<dbReference type="STRING" id="929556.Solca_0908"/>
<sequence length="190" mass="21910">MKKTLLLMGILLSFLSCQKDADKACPYLNATEKHVNDLGVPIQTCGEELIIPYGYYSSYSVPEDHPFDDIDTYGYPIDGYTFYGKFVVYNDSKYLYVKVLDDPGWYFDDDIDFEVFVYPEGVVQDTKKYTSNVNLILKIPLSDFNPNVKLIVEPKLLVDNIYLGPYIVYWNLFSPTQVPYKVFPCCETTE</sequence>
<dbReference type="PROSITE" id="PS51257">
    <property type="entry name" value="PROKAR_LIPOPROTEIN"/>
    <property type="match status" value="1"/>
</dbReference>
<evidence type="ECO:0000313" key="1">
    <source>
        <dbReference type="EMBL" id="AFD06023.1"/>
    </source>
</evidence>
<dbReference type="RefSeq" id="WP_014679251.1">
    <property type="nucleotide sequence ID" value="NC_017770.1"/>
</dbReference>
<proteinExistence type="predicted"/>